<protein>
    <submittedName>
        <fullName evidence="1">Uncharacterized protein</fullName>
    </submittedName>
</protein>
<dbReference type="Proteomes" id="UP000536604">
    <property type="component" value="Unassembled WGS sequence"/>
</dbReference>
<dbReference type="Pfam" id="PF18844">
    <property type="entry name" value="baeRF_family2"/>
    <property type="match status" value="1"/>
</dbReference>
<reference evidence="1 2" key="1">
    <citation type="submission" date="2020-08" db="EMBL/GenBank/DDBJ databases">
        <title>Genomic Encyclopedia of Type Strains, Phase III (KMG-III): the genomes of soil and plant-associated and newly described type strains.</title>
        <authorList>
            <person name="Whitman W."/>
        </authorList>
    </citation>
    <scope>NUCLEOTIDE SEQUENCE [LARGE SCALE GENOMIC DNA]</scope>
    <source>
        <strain evidence="1 2">CECT 8712</strain>
    </source>
</reference>
<dbReference type="RefSeq" id="WP_184290532.1">
    <property type="nucleotide sequence ID" value="NZ_JACHJO010000005.1"/>
</dbReference>
<evidence type="ECO:0000313" key="2">
    <source>
        <dbReference type="Proteomes" id="UP000536604"/>
    </source>
</evidence>
<comment type="caution">
    <text evidence="1">The sequence shown here is derived from an EMBL/GenBank/DDBJ whole genome shotgun (WGS) entry which is preliminary data.</text>
</comment>
<organism evidence="1 2">
    <name type="scientific">Nocardiopsis algeriensis</name>
    <dbReference type="NCBI Taxonomy" id="1478215"/>
    <lineage>
        <taxon>Bacteria</taxon>
        <taxon>Bacillati</taxon>
        <taxon>Actinomycetota</taxon>
        <taxon>Actinomycetes</taxon>
        <taxon>Streptosporangiales</taxon>
        <taxon>Nocardiopsidaceae</taxon>
        <taxon>Nocardiopsis</taxon>
    </lineage>
</organism>
<dbReference type="InterPro" id="IPR040701">
    <property type="entry name" value="Bact_RF_family2"/>
</dbReference>
<dbReference type="EMBL" id="JACHJO010000005">
    <property type="protein sequence ID" value="MBB6119952.1"/>
    <property type="molecule type" value="Genomic_DNA"/>
</dbReference>
<accession>A0A841IPE1</accession>
<gene>
    <name evidence="1" type="ORF">FHS13_001903</name>
</gene>
<name>A0A841IPE1_9ACTN</name>
<sequence length="376" mass="41135">MDLAFLRPLYESGAPVASVHIDTSRDTTDAAKKIELRWRHLRDELSDLGTDKATLDVLEEAVKDGTSRAHGPHGHSLFASQGRLLGLHTLSEPPRQDRARWLPVPDPLPLAIDRGRYLPYVLVALDRVNAKVFAYPGHPSIDPTYEQDFTGDDLRNLDPMGRGGPGVLSGYNGRFDGKHFPEETWRENTARIAQIAREAVAEVDAEIIFVGGDEGAIAHLRENLGERKLSIPIQLVPGGRGGPDAQERLHQAAAEALRDFVVERHDKLLDDFQQKLANDQAVRGTEPTLPMLSEARVQTLLLGAEQDGEPELWGSPDEPVLVAKKPEELIAADKAFKAPASALMLRSAVMTDAAFSEVLDHGSTSSDSGAILRFPK</sequence>
<dbReference type="AlphaFoldDB" id="A0A841IPE1"/>
<proteinExistence type="predicted"/>
<keyword evidence="2" id="KW-1185">Reference proteome</keyword>
<evidence type="ECO:0000313" key="1">
    <source>
        <dbReference type="EMBL" id="MBB6119952.1"/>
    </source>
</evidence>